<keyword evidence="1" id="KW-0812">Transmembrane</keyword>
<evidence type="ECO:0000313" key="3">
    <source>
        <dbReference type="Proteomes" id="UP000013827"/>
    </source>
</evidence>
<proteinExistence type="predicted"/>
<reference evidence="3" key="1">
    <citation type="journal article" date="2013" name="Nature">
        <title>Pan genome of the phytoplankton Emiliania underpins its global distribution.</title>
        <authorList>
            <person name="Read B.A."/>
            <person name="Kegel J."/>
            <person name="Klute M.J."/>
            <person name="Kuo A."/>
            <person name="Lefebvre S.C."/>
            <person name="Maumus F."/>
            <person name="Mayer C."/>
            <person name="Miller J."/>
            <person name="Monier A."/>
            <person name="Salamov A."/>
            <person name="Young J."/>
            <person name="Aguilar M."/>
            <person name="Claverie J.M."/>
            <person name="Frickenhaus S."/>
            <person name="Gonzalez K."/>
            <person name="Herman E.K."/>
            <person name="Lin Y.C."/>
            <person name="Napier J."/>
            <person name="Ogata H."/>
            <person name="Sarno A.F."/>
            <person name="Shmutz J."/>
            <person name="Schroeder D."/>
            <person name="de Vargas C."/>
            <person name="Verret F."/>
            <person name="von Dassow P."/>
            <person name="Valentin K."/>
            <person name="Van de Peer Y."/>
            <person name="Wheeler G."/>
            <person name="Dacks J.B."/>
            <person name="Delwiche C.F."/>
            <person name="Dyhrman S.T."/>
            <person name="Glockner G."/>
            <person name="John U."/>
            <person name="Richards T."/>
            <person name="Worden A.Z."/>
            <person name="Zhang X."/>
            <person name="Grigoriev I.V."/>
            <person name="Allen A.E."/>
            <person name="Bidle K."/>
            <person name="Borodovsky M."/>
            <person name="Bowler C."/>
            <person name="Brownlee C."/>
            <person name="Cock J.M."/>
            <person name="Elias M."/>
            <person name="Gladyshev V.N."/>
            <person name="Groth M."/>
            <person name="Guda C."/>
            <person name="Hadaegh A."/>
            <person name="Iglesias-Rodriguez M.D."/>
            <person name="Jenkins J."/>
            <person name="Jones B.M."/>
            <person name="Lawson T."/>
            <person name="Leese F."/>
            <person name="Lindquist E."/>
            <person name="Lobanov A."/>
            <person name="Lomsadze A."/>
            <person name="Malik S.B."/>
            <person name="Marsh M.E."/>
            <person name="Mackinder L."/>
            <person name="Mock T."/>
            <person name="Mueller-Roeber B."/>
            <person name="Pagarete A."/>
            <person name="Parker M."/>
            <person name="Probert I."/>
            <person name="Quesneville H."/>
            <person name="Raines C."/>
            <person name="Rensing S.A."/>
            <person name="Riano-Pachon D.M."/>
            <person name="Richier S."/>
            <person name="Rokitta S."/>
            <person name="Shiraiwa Y."/>
            <person name="Soanes D.M."/>
            <person name="van der Giezen M."/>
            <person name="Wahlund T.M."/>
            <person name="Williams B."/>
            <person name="Wilson W."/>
            <person name="Wolfe G."/>
            <person name="Wurch L.L."/>
        </authorList>
    </citation>
    <scope>NUCLEOTIDE SEQUENCE</scope>
</reference>
<keyword evidence="1" id="KW-0472">Membrane</keyword>
<dbReference type="PANTHER" id="PTHR35550:SF2">
    <property type="entry name" value="OS05G0401200 PROTEIN"/>
    <property type="match status" value="1"/>
</dbReference>
<name>A0A0D3K9N2_EMIH1</name>
<dbReference type="KEGG" id="ehx:EMIHUDRAFT_112318"/>
<dbReference type="PaxDb" id="2903-EOD32467"/>
<evidence type="ECO:0000256" key="1">
    <source>
        <dbReference type="SAM" id="Phobius"/>
    </source>
</evidence>
<organism evidence="2 3">
    <name type="scientific">Emiliania huxleyi (strain CCMP1516)</name>
    <dbReference type="NCBI Taxonomy" id="280463"/>
    <lineage>
        <taxon>Eukaryota</taxon>
        <taxon>Haptista</taxon>
        <taxon>Haptophyta</taxon>
        <taxon>Prymnesiophyceae</taxon>
        <taxon>Isochrysidales</taxon>
        <taxon>Noelaerhabdaceae</taxon>
        <taxon>Emiliania</taxon>
    </lineage>
</organism>
<dbReference type="AlphaFoldDB" id="A0A0D3K9N2"/>
<dbReference type="OMA" id="GANRWRY"/>
<protein>
    <submittedName>
        <fullName evidence="2">Uncharacterized protein</fullName>
    </submittedName>
</protein>
<accession>A0A0D3K9N2</accession>
<reference evidence="2" key="2">
    <citation type="submission" date="2024-10" db="UniProtKB">
        <authorList>
            <consortium name="EnsemblProtists"/>
        </authorList>
    </citation>
    <scope>IDENTIFICATION</scope>
</reference>
<keyword evidence="1" id="KW-1133">Transmembrane helix</keyword>
<feature type="transmembrane region" description="Helical" evidence="1">
    <location>
        <begin position="67"/>
        <end position="98"/>
    </location>
</feature>
<dbReference type="Proteomes" id="UP000013827">
    <property type="component" value="Unassembled WGS sequence"/>
</dbReference>
<dbReference type="eggNOG" id="ENOG502R1VP">
    <property type="taxonomic scope" value="Eukaryota"/>
</dbReference>
<dbReference type="STRING" id="2903.R1DC45"/>
<dbReference type="Pfam" id="PF11317">
    <property type="entry name" value="DUF3119"/>
    <property type="match status" value="1"/>
</dbReference>
<dbReference type="RefSeq" id="XP_005784896.1">
    <property type="nucleotide sequence ID" value="XM_005784839.1"/>
</dbReference>
<dbReference type="PANTHER" id="PTHR35550">
    <property type="match status" value="1"/>
</dbReference>
<dbReference type="HOGENOM" id="CLU_1216709_0_0_1"/>
<evidence type="ECO:0000313" key="2">
    <source>
        <dbReference type="EnsemblProtists" id="EOD32467"/>
    </source>
</evidence>
<dbReference type="InterPro" id="IPR021467">
    <property type="entry name" value="DUF3119"/>
</dbReference>
<dbReference type="GeneID" id="17277739"/>
<sequence length="228" mass="24883">MLLSLTTTCCSGLLRPISPPQVMAHHVHSAVMTPDLHQSAASLHRAARSPASMSAGGGVVPSADYKLAAVFLSFGLAVLFVPWLVGSLTLLLGILFLVQTARVRFVFDDEAFEVKAKEIDALFEDDSQLISSGENFAVGGENRWAYSSFVNWSPQHVPWARDFFPSEDLPVLVYFKETQTPQDKWDVGPGKWANSEEAKAKGAVHFFPCIASAAQLKEQFEARGCAKL</sequence>
<dbReference type="EnsemblProtists" id="EOD32467">
    <property type="protein sequence ID" value="EOD32467"/>
    <property type="gene ID" value="EMIHUDRAFT_112318"/>
</dbReference>
<keyword evidence="3" id="KW-1185">Reference proteome</keyword>